<keyword evidence="2" id="KW-1185">Reference proteome</keyword>
<dbReference type="AlphaFoldDB" id="A0A1J1J314"/>
<reference evidence="1 2" key="1">
    <citation type="submission" date="2015-04" db="EMBL/GenBank/DDBJ databases">
        <authorList>
            <person name="Syromyatnikov M.Y."/>
            <person name="Popov V.N."/>
        </authorList>
    </citation>
    <scope>NUCLEOTIDE SEQUENCE [LARGE SCALE GENOMIC DNA]</scope>
</reference>
<evidence type="ECO:0000313" key="2">
    <source>
        <dbReference type="Proteomes" id="UP000183832"/>
    </source>
</evidence>
<accession>A0A1J1J314</accession>
<protein>
    <submittedName>
        <fullName evidence="1">CLUMA_CG018401, isoform A</fullName>
    </submittedName>
</protein>
<proteinExistence type="predicted"/>
<name>A0A1J1J314_9DIPT</name>
<sequence length="77" mass="9142">MFVFKELNPHSGENFLCINVLKLVKEEKLNHQIKLRGVFEKIVPLNLLQLFCYISTKGWCYDRERNERDDVVSSKVK</sequence>
<gene>
    <name evidence="1" type="ORF">CLUMA_CG018401</name>
</gene>
<dbReference type="Proteomes" id="UP000183832">
    <property type="component" value="Unassembled WGS sequence"/>
</dbReference>
<evidence type="ECO:0000313" key="1">
    <source>
        <dbReference type="EMBL" id="CRL05257.1"/>
    </source>
</evidence>
<dbReference type="EMBL" id="CVRI01000064">
    <property type="protein sequence ID" value="CRL05257.1"/>
    <property type="molecule type" value="Genomic_DNA"/>
</dbReference>
<organism evidence="1 2">
    <name type="scientific">Clunio marinus</name>
    <dbReference type="NCBI Taxonomy" id="568069"/>
    <lineage>
        <taxon>Eukaryota</taxon>
        <taxon>Metazoa</taxon>
        <taxon>Ecdysozoa</taxon>
        <taxon>Arthropoda</taxon>
        <taxon>Hexapoda</taxon>
        <taxon>Insecta</taxon>
        <taxon>Pterygota</taxon>
        <taxon>Neoptera</taxon>
        <taxon>Endopterygota</taxon>
        <taxon>Diptera</taxon>
        <taxon>Nematocera</taxon>
        <taxon>Chironomoidea</taxon>
        <taxon>Chironomidae</taxon>
        <taxon>Clunio</taxon>
    </lineage>
</organism>